<accession>A0ABR2QQZ2</accession>
<evidence type="ECO:0000313" key="2">
    <source>
        <dbReference type="EMBL" id="KAK9003078.1"/>
    </source>
</evidence>
<name>A0ABR2QQZ2_9ROSI</name>
<gene>
    <name evidence="2" type="ORF">V6N11_060649</name>
</gene>
<dbReference type="InterPro" id="IPR002156">
    <property type="entry name" value="RNaseH_domain"/>
</dbReference>
<reference evidence="2 3" key="1">
    <citation type="journal article" date="2024" name="G3 (Bethesda)">
        <title>Genome assembly of Hibiscus sabdariffa L. provides insights into metabolisms of medicinal natural products.</title>
        <authorList>
            <person name="Kim T."/>
        </authorList>
    </citation>
    <scope>NUCLEOTIDE SEQUENCE [LARGE SCALE GENOMIC DNA]</scope>
    <source>
        <strain evidence="2">TK-2024</strain>
        <tissue evidence="2">Old leaves</tissue>
    </source>
</reference>
<dbReference type="InterPro" id="IPR012337">
    <property type="entry name" value="RNaseH-like_sf"/>
</dbReference>
<dbReference type="Gene3D" id="3.30.420.10">
    <property type="entry name" value="Ribonuclease H-like superfamily/Ribonuclease H"/>
    <property type="match status" value="1"/>
</dbReference>
<sequence>MLLSTVGPLPNIGWMKANCDGAVNLKNDMAAVGGVIRDGNGASIFGFTRRIGQCLVLIAELWVIHDILNHAWNIGLRNVELETDSLEAFRIINRSSSTLADTLLVEDLFELMS</sequence>
<dbReference type="InterPro" id="IPR036397">
    <property type="entry name" value="RNaseH_sf"/>
</dbReference>
<dbReference type="InterPro" id="IPR044730">
    <property type="entry name" value="RNase_H-like_dom_plant"/>
</dbReference>
<dbReference type="EMBL" id="JBBPBN010000034">
    <property type="protein sequence ID" value="KAK9003078.1"/>
    <property type="molecule type" value="Genomic_DNA"/>
</dbReference>
<feature type="domain" description="RNase H type-1" evidence="1">
    <location>
        <begin position="18"/>
        <end position="112"/>
    </location>
</feature>
<proteinExistence type="predicted"/>
<dbReference type="PANTHER" id="PTHR47723:SF19">
    <property type="entry name" value="POLYNUCLEOTIDYL TRANSFERASE, RIBONUCLEASE H-LIKE SUPERFAMILY PROTEIN"/>
    <property type="match status" value="1"/>
</dbReference>
<evidence type="ECO:0000313" key="3">
    <source>
        <dbReference type="Proteomes" id="UP001396334"/>
    </source>
</evidence>
<keyword evidence="3" id="KW-1185">Reference proteome</keyword>
<protein>
    <recommendedName>
        <fullName evidence="1">RNase H type-1 domain-containing protein</fullName>
    </recommendedName>
</protein>
<organism evidence="2 3">
    <name type="scientific">Hibiscus sabdariffa</name>
    <name type="common">roselle</name>
    <dbReference type="NCBI Taxonomy" id="183260"/>
    <lineage>
        <taxon>Eukaryota</taxon>
        <taxon>Viridiplantae</taxon>
        <taxon>Streptophyta</taxon>
        <taxon>Embryophyta</taxon>
        <taxon>Tracheophyta</taxon>
        <taxon>Spermatophyta</taxon>
        <taxon>Magnoliopsida</taxon>
        <taxon>eudicotyledons</taxon>
        <taxon>Gunneridae</taxon>
        <taxon>Pentapetalae</taxon>
        <taxon>rosids</taxon>
        <taxon>malvids</taxon>
        <taxon>Malvales</taxon>
        <taxon>Malvaceae</taxon>
        <taxon>Malvoideae</taxon>
        <taxon>Hibiscus</taxon>
    </lineage>
</organism>
<evidence type="ECO:0000259" key="1">
    <source>
        <dbReference type="Pfam" id="PF13456"/>
    </source>
</evidence>
<dbReference type="Proteomes" id="UP001396334">
    <property type="component" value="Unassembled WGS sequence"/>
</dbReference>
<dbReference type="InterPro" id="IPR053151">
    <property type="entry name" value="RNase_H-like"/>
</dbReference>
<comment type="caution">
    <text evidence="2">The sequence shown here is derived from an EMBL/GenBank/DDBJ whole genome shotgun (WGS) entry which is preliminary data.</text>
</comment>
<dbReference type="PANTHER" id="PTHR47723">
    <property type="entry name" value="OS05G0353850 PROTEIN"/>
    <property type="match status" value="1"/>
</dbReference>
<dbReference type="SUPFAM" id="SSF53098">
    <property type="entry name" value="Ribonuclease H-like"/>
    <property type="match status" value="1"/>
</dbReference>
<dbReference type="CDD" id="cd06222">
    <property type="entry name" value="RNase_H_like"/>
    <property type="match status" value="1"/>
</dbReference>
<dbReference type="Pfam" id="PF13456">
    <property type="entry name" value="RVT_3"/>
    <property type="match status" value="1"/>
</dbReference>